<protein>
    <submittedName>
        <fullName evidence="3">Co-chaperonin GroES</fullName>
    </submittedName>
</protein>
<reference evidence="3" key="1">
    <citation type="submission" date="2016-03" db="EMBL/GenBank/DDBJ databases">
        <title>Novel chaperonins are prevalent in the virioplankton and link to viral biology and ecology.</title>
        <authorList>
            <person name="Marine R.L."/>
            <person name="Nasko D.J."/>
            <person name="Polson S.W."/>
            <person name="Wommack K.E."/>
        </authorList>
    </citation>
    <scope>NUCLEOTIDE SEQUENCE</scope>
</reference>
<evidence type="ECO:0000313" key="3">
    <source>
        <dbReference type="EMBL" id="ASN63410.1"/>
    </source>
</evidence>
<accession>A0A221S3C5</accession>
<dbReference type="SUPFAM" id="SSF50129">
    <property type="entry name" value="GroES-like"/>
    <property type="match status" value="1"/>
</dbReference>
<dbReference type="GO" id="GO:0046872">
    <property type="term" value="F:metal ion binding"/>
    <property type="evidence" value="ECO:0007669"/>
    <property type="project" value="TreeGrafter"/>
</dbReference>
<sequence length="107" mass="11838">MKKLTAIYNAVIVKPVELEDEVYGNIIVPDLGNEKNKTGEVVSVGKGHYSATGTWISTTINVGDIVVLPTMGFTKFEFQGEEHWIGPENQVLAVITDEENQTEEKPF</sequence>
<gene>
    <name evidence="3" type="primary">groES</name>
</gene>
<dbReference type="EMBL" id="KU970816">
    <property type="protein sequence ID" value="ASN63410.1"/>
    <property type="molecule type" value="Genomic_DNA"/>
</dbReference>
<dbReference type="Pfam" id="PF00166">
    <property type="entry name" value="Cpn10"/>
    <property type="match status" value="1"/>
</dbReference>
<dbReference type="InterPro" id="IPR011032">
    <property type="entry name" value="GroES-like_sf"/>
</dbReference>
<proteinExistence type="inferred from homology"/>
<dbReference type="PRINTS" id="PR00297">
    <property type="entry name" value="CHAPERONIN10"/>
</dbReference>
<dbReference type="GO" id="GO:0051087">
    <property type="term" value="F:protein-folding chaperone binding"/>
    <property type="evidence" value="ECO:0007669"/>
    <property type="project" value="TreeGrafter"/>
</dbReference>
<dbReference type="CDD" id="cd00320">
    <property type="entry name" value="cpn10"/>
    <property type="match status" value="1"/>
</dbReference>
<dbReference type="InterPro" id="IPR020818">
    <property type="entry name" value="Chaperonin_GroES"/>
</dbReference>
<evidence type="ECO:0000256" key="2">
    <source>
        <dbReference type="ARBA" id="ARBA00023186"/>
    </source>
</evidence>
<dbReference type="GO" id="GO:0044183">
    <property type="term" value="F:protein folding chaperone"/>
    <property type="evidence" value="ECO:0007669"/>
    <property type="project" value="InterPro"/>
</dbReference>
<dbReference type="InterPro" id="IPR037124">
    <property type="entry name" value="Chaperonin_GroES_sf"/>
</dbReference>
<comment type="similarity">
    <text evidence="1">Belongs to the GroES chaperonin family.</text>
</comment>
<dbReference type="SMART" id="SM00883">
    <property type="entry name" value="Cpn10"/>
    <property type="match status" value="1"/>
</dbReference>
<dbReference type="PANTHER" id="PTHR10772">
    <property type="entry name" value="10 KDA HEAT SHOCK PROTEIN"/>
    <property type="match status" value="1"/>
</dbReference>
<keyword evidence="2" id="KW-0143">Chaperone</keyword>
<dbReference type="GO" id="GO:0051082">
    <property type="term" value="F:unfolded protein binding"/>
    <property type="evidence" value="ECO:0007669"/>
    <property type="project" value="TreeGrafter"/>
</dbReference>
<dbReference type="GO" id="GO:0005524">
    <property type="term" value="F:ATP binding"/>
    <property type="evidence" value="ECO:0007669"/>
    <property type="project" value="InterPro"/>
</dbReference>
<dbReference type="PANTHER" id="PTHR10772:SF63">
    <property type="entry name" value="20 KDA CHAPERONIN, CHLOROPLASTIC"/>
    <property type="match status" value="1"/>
</dbReference>
<organism evidence="3">
    <name type="scientific">uncultured virus</name>
    <dbReference type="NCBI Taxonomy" id="340016"/>
    <lineage>
        <taxon>Viruses</taxon>
        <taxon>environmental samples</taxon>
    </lineage>
</organism>
<evidence type="ECO:0000256" key="1">
    <source>
        <dbReference type="ARBA" id="ARBA00006975"/>
    </source>
</evidence>
<dbReference type="Gene3D" id="2.30.33.40">
    <property type="entry name" value="GroES chaperonin"/>
    <property type="match status" value="1"/>
</dbReference>
<name>A0A221S3C5_9VIRU</name>